<keyword evidence="4 17" id="KW-0436">Ligase</keyword>
<keyword evidence="5 17" id="KW-0547">Nucleotide-binding</keyword>
<dbReference type="FunFam" id="1.10.10.350:FF:000017">
    <property type="entry name" value="Glutamyl-tRNA synthetase, mitochondrial"/>
    <property type="match status" value="1"/>
</dbReference>
<sequence>MQINSFGGTMRLLLKIPQYSSLGLHHSVRGVCCSRALLSCSDVRVRFAPSPTGMLHLGGLRTALYNYLFAKAHNGSFIIRIEDTDRTRLVPGSEESLEEMLRWAGLEPDEGPTKSGKFGPYRQSERVHIYKEKTQELIERGSAYYCFCTPHRLELLRKEAARRKEVPRYDNRCRQLSQEECRRRLEDGVPHVVRFKLEENAQPFTDLVFGITRHDVASVEGDPVIMKGDGFPTYHLANVVDDHLMQISHVLRGQEWLISTGKHLMLYRAFGWTPPQFAHLPLLVNKDGTKLSKRQGDIFANHFREKGYLPQAVLNFITFCGAGFHDNRKVRTLEDMVAEFSLARVVEHPARLDWDRLQEFQREHLARLFGTHHGQTQIVQNLRELIVQQYGERFSGSSILLDEYILKVLETRMGHFTLLSDLVSPDFQYLWGQPDITVQELSMITCHASSVLRTVHKALQDMSTNQFTLEEVGIKLRDVSKTHKAVKYSTLMKMLRFVLSGRQVGPSVAEMMTTLGQTETLKRLINALSLLDNGTKTKDTERR</sequence>
<keyword evidence="21" id="KW-1185">Reference proteome</keyword>
<gene>
    <name evidence="22" type="primary">LOC118427702</name>
    <name evidence="20" type="ORF">BRAFLDRAFT_265112</name>
</gene>
<comment type="catalytic activity">
    <reaction evidence="15">
        <text>tRNA(Glx) + L-glutamate + ATP = L-glutamyl-tRNA(Glx) + AMP + diphosphate</text>
        <dbReference type="Rhea" id="RHEA:18397"/>
        <dbReference type="Rhea" id="RHEA-COMP:9713"/>
        <dbReference type="Rhea" id="RHEA-COMP:9716"/>
        <dbReference type="ChEBI" id="CHEBI:29985"/>
        <dbReference type="ChEBI" id="CHEBI:30616"/>
        <dbReference type="ChEBI" id="CHEBI:33019"/>
        <dbReference type="ChEBI" id="CHEBI:78442"/>
        <dbReference type="ChEBI" id="CHEBI:78520"/>
        <dbReference type="ChEBI" id="CHEBI:456215"/>
        <dbReference type="EC" id="6.1.1.24"/>
    </reaction>
    <physiologicalReaction direction="left-to-right" evidence="15">
        <dbReference type="Rhea" id="RHEA:18398"/>
    </physiologicalReaction>
</comment>
<evidence type="ECO:0000256" key="10">
    <source>
        <dbReference type="ARBA" id="ARBA00044054"/>
    </source>
</evidence>
<dbReference type="GO" id="GO:0050561">
    <property type="term" value="F:glutamate-tRNA(Gln) ligase activity"/>
    <property type="evidence" value="ECO:0007669"/>
    <property type="project" value="UniProtKB-EC"/>
</dbReference>
<dbReference type="PROSITE" id="PS00178">
    <property type="entry name" value="AA_TRNA_LIGASE_I"/>
    <property type="match status" value="1"/>
</dbReference>
<dbReference type="InterPro" id="IPR049940">
    <property type="entry name" value="GluQ/Sye"/>
</dbReference>
<evidence type="ECO:0000313" key="21">
    <source>
        <dbReference type="Proteomes" id="UP000001554"/>
    </source>
</evidence>
<evidence type="ECO:0000256" key="15">
    <source>
        <dbReference type="ARBA" id="ARBA00047479"/>
    </source>
</evidence>
<evidence type="ECO:0000256" key="12">
    <source>
        <dbReference type="ARBA" id="ARBA00044251"/>
    </source>
</evidence>
<evidence type="ECO:0000256" key="4">
    <source>
        <dbReference type="ARBA" id="ARBA00022598"/>
    </source>
</evidence>
<evidence type="ECO:0000313" key="22">
    <source>
        <dbReference type="RefSeq" id="XP_035693497.1"/>
    </source>
</evidence>
<dbReference type="OrthoDB" id="428822at2759"/>
<evidence type="ECO:0000259" key="19">
    <source>
        <dbReference type="Pfam" id="PF19269"/>
    </source>
</evidence>
<evidence type="ECO:0000256" key="8">
    <source>
        <dbReference type="ARBA" id="ARBA00023146"/>
    </source>
</evidence>
<dbReference type="Pfam" id="PF00749">
    <property type="entry name" value="tRNA-synt_1c"/>
    <property type="match status" value="1"/>
</dbReference>
<dbReference type="SUPFAM" id="SSF52374">
    <property type="entry name" value="Nucleotidylyl transferase"/>
    <property type="match status" value="1"/>
</dbReference>
<dbReference type="HAMAP" id="MF_00022">
    <property type="entry name" value="Glu_tRNA_synth_type1"/>
    <property type="match status" value="1"/>
</dbReference>
<dbReference type="AlphaFoldDB" id="C3YJE6"/>
<dbReference type="EC" id="6.1.1.17" evidence="3"/>
<reference evidence="22" key="3">
    <citation type="submission" date="2025-04" db="UniProtKB">
        <authorList>
            <consortium name="RefSeq"/>
        </authorList>
    </citation>
    <scope>IDENTIFICATION</scope>
    <source>
        <strain evidence="22">S238N-H82</strain>
        <tissue evidence="22">Testes</tissue>
    </source>
</reference>
<dbReference type="STRING" id="7739.C3YJE6"/>
<evidence type="ECO:0000256" key="11">
    <source>
        <dbReference type="ARBA" id="ARBA00044142"/>
    </source>
</evidence>
<dbReference type="SUPFAM" id="SSF48163">
    <property type="entry name" value="An anticodon-binding domain of class I aminoacyl-tRNA synthetases"/>
    <property type="match status" value="1"/>
</dbReference>
<evidence type="ECO:0000256" key="5">
    <source>
        <dbReference type="ARBA" id="ARBA00022741"/>
    </source>
</evidence>
<dbReference type="GO" id="GO:0008270">
    <property type="term" value="F:zinc ion binding"/>
    <property type="evidence" value="ECO:0007669"/>
    <property type="project" value="InterPro"/>
</dbReference>
<dbReference type="Proteomes" id="UP000001554">
    <property type="component" value="Chromosome 12"/>
</dbReference>
<dbReference type="GeneID" id="118427702"/>
<evidence type="ECO:0000256" key="9">
    <source>
        <dbReference type="ARBA" id="ARBA00030865"/>
    </source>
</evidence>
<evidence type="ECO:0000313" key="20">
    <source>
        <dbReference type="EMBL" id="EEN59545.1"/>
    </source>
</evidence>
<dbReference type="InterPro" id="IPR014729">
    <property type="entry name" value="Rossmann-like_a/b/a_fold"/>
</dbReference>
<keyword evidence="7 17" id="KW-0648">Protein biosynthesis</keyword>
<dbReference type="RefSeq" id="XP_035693497.1">
    <property type="nucleotide sequence ID" value="XM_035837604.1"/>
</dbReference>
<protein>
    <recommendedName>
        <fullName evidence="11">Nondiscriminating glutamyl-tRNA synthetase EARS2, mitochondrial</fullName>
        <ecNumber evidence="3">6.1.1.17</ecNumber>
        <ecNumber evidence="10">6.1.1.24</ecNumber>
    </recommendedName>
    <alternativeName>
        <fullName evidence="13">Glutamate--tRNA(Gln) ligase EARS2, mitochondrial</fullName>
    </alternativeName>
    <alternativeName>
        <fullName evidence="9">Glutamyl-tRNA synthetase</fullName>
    </alternativeName>
    <alternativeName>
        <fullName evidence="12">Mitochondrial glutamyl-tRNA synthetase</fullName>
    </alternativeName>
</protein>
<dbReference type="PRINTS" id="PR00987">
    <property type="entry name" value="TRNASYNTHGLU"/>
</dbReference>
<evidence type="ECO:0000256" key="3">
    <source>
        <dbReference type="ARBA" id="ARBA00012835"/>
    </source>
</evidence>
<dbReference type="Gene3D" id="3.40.50.620">
    <property type="entry name" value="HUPs"/>
    <property type="match status" value="1"/>
</dbReference>
<evidence type="ECO:0000256" key="14">
    <source>
        <dbReference type="ARBA" id="ARBA00047366"/>
    </source>
</evidence>
<dbReference type="GO" id="GO:0005739">
    <property type="term" value="C:mitochondrion"/>
    <property type="evidence" value="ECO:0000318"/>
    <property type="project" value="GO_Central"/>
</dbReference>
<comment type="catalytic activity">
    <reaction evidence="14">
        <text>tRNA(Glu) + L-glutamate + ATP = L-glutamyl-tRNA(Glu) + AMP + diphosphate</text>
        <dbReference type="Rhea" id="RHEA:23540"/>
        <dbReference type="Rhea" id="RHEA-COMP:9663"/>
        <dbReference type="Rhea" id="RHEA-COMP:9680"/>
        <dbReference type="ChEBI" id="CHEBI:29985"/>
        <dbReference type="ChEBI" id="CHEBI:30616"/>
        <dbReference type="ChEBI" id="CHEBI:33019"/>
        <dbReference type="ChEBI" id="CHEBI:78442"/>
        <dbReference type="ChEBI" id="CHEBI:78520"/>
        <dbReference type="ChEBI" id="CHEBI:456215"/>
        <dbReference type="EC" id="6.1.1.17"/>
    </reaction>
    <physiologicalReaction direction="left-to-right" evidence="14">
        <dbReference type="Rhea" id="RHEA:23541"/>
    </physiologicalReaction>
</comment>
<dbReference type="InterPro" id="IPR001412">
    <property type="entry name" value="aa-tRNA-synth_I_CS"/>
</dbReference>
<name>C3YJE6_BRAFL</name>
<dbReference type="FunFam" id="3.40.50.620:FF:000045">
    <property type="entry name" value="Glutamate--tRNA ligase, mitochondrial"/>
    <property type="match status" value="1"/>
</dbReference>
<dbReference type="KEGG" id="bfo:118427702"/>
<dbReference type="GO" id="GO:0004818">
    <property type="term" value="F:glutamate-tRNA ligase activity"/>
    <property type="evidence" value="ECO:0000318"/>
    <property type="project" value="GO_Central"/>
</dbReference>
<comment type="subcellular location">
    <subcellularLocation>
        <location evidence="1">Mitochondrion</location>
    </subcellularLocation>
</comment>
<dbReference type="InterPro" id="IPR045462">
    <property type="entry name" value="aa-tRNA-synth_I_cd-bd"/>
</dbReference>
<dbReference type="InterPro" id="IPR008925">
    <property type="entry name" value="aa_tRNA-synth_I_cd-bd_sf"/>
</dbReference>
<dbReference type="PANTHER" id="PTHR43311:SF2">
    <property type="entry name" value="GLUTAMATE--TRNA LIGASE, MITOCHONDRIAL-RELATED"/>
    <property type="match status" value="1"/>
</dbReference>
<dbReference type="eggNOG" id="KOG1149">
    <property type="taxonomic scope" value="Eukaryota"/>
</dbReference>
<dbReference type="InterPro" id="IPR020058">
    <property type="entry name" value="Glu/Gln-tRNA-synth_Ib_cat-dom"/>
</dbReference>
<keyword evidence="8 17" id="KW-0030">Aminoacyl-tRNA synthetase</keyword>
<feature type="domain" description="Glutamyl/glutaminyl-tRNA synthetase class Ib catalytic" evidence="18">
    <location>
        <begin position="43"/>
        <end position="358"/>
    </location>
</feature>
<feature type="domain" description="Aminoacyl-tRNA synthetase class I anticodon-binding" evidence="19">
    <location>
        <begin position="398"/>
        <end position="527"/>
    </location>
</feature>
<dbReference type="GO" id="GO:0000049">
    <property type="term" value="F:tRNA binding"/>
    <property type="evidence" value="ECO:0007669"/>
    <property type="project" value="InterPro"/>
</dbReference>
<reference evidence="21" key="2">
    <citation type="journal article" date="2020" name="Nat. Ecol. Evol.">
        <title>Deeply conserved synteny resolves early events in vertebrate evolution.</title>
        <authorList>
            <person name="Simakov O."/>
            <person name="Marletaz F."/>
            <person name="Yue J.X."/>
            <person name="O'Connell B."/>
            <person name="Jenkins J."/>
            <person name="Brandt A."/>
            <person name="Calef R."/>
            <person name="Tung C.H."/>
            <person name="Huang T.K."/>
            <person name="Schmutz J."/>
            <person name="Satoh N."/>
            <person name="Yu J.K."/>
            <person name="Putnam N.H."/>
            <person name="Green R.E."/>
            <person name="Rokhsar D.S."/>
        </authorList>
    </citation>
    <scope>NUCLEOTIDE SEQUENCE [LARGE SCALE GENOMIC DNA]</scope>
    <source>
        <strain evidence="21">S238N-H82</strain>
    </source>
</reference>
<evidence type="ECO:0000259" key="18">
    <source>
        <dbReference type="Pfam" id="PF00749"/>
    </source>
</evidence>
<dbReference type="Gene3D" id="1.10.10.350">
    <property type="match status" value="1"/>
</dbReference>
<evidence type="ECO:0000256" key="2">
    <source>
        <dbReference type="ARBA" id="ARBA00007894"/>
    </source>
</evidence>
<dbReference type="InParanoid" id="C3YJE6"/>
<evidence type="ECO:0000256" key="13">
    <source>
        <dbReference type="ARBA" id="ARBA00044313"/>
    </source>
</evidence>
<accession>C3YJE6</accession>
<organism>
    <name type="scientific">Branchiostoma floridae</name>
    <name type="common">Florida lancelet</name>
    <name type="synonym">Amphioxus</name>
    <dbReference type="NCBI Taxonomy" id="7739"/>
    <lineage>
        <taxon>Eukaryota</taxon>
        <taxon>Metazoa</taxon>
        <taxon>Chordata</taxon>
        <taxon>Cephalochordata</taxon>
        <taxon>Leptocardii</taxon>
        <taxon>Amphioxiformes</taxon>
        <taxon>Branchiostomatidae</taxon>
        <taxon>Branchiostoma</taxon>
    </lineage>
</organism>
<comment type="similarity">
    <text evidence="2">Belongs to the class-I aminoacyl-tRNA synthetase family. Glutamate--tRNA ligase type 1 subfamily.</text>
</comment>
<evidence type="ECO:0000256" key="7">
    <source>
        <dbReference type="ARBA" id="ARBA00022917"/>
    </source>
</evidence>
<dbReference type="EC" id="6.1.1.24" evidence="10"/>
<dbReference type="GO" id="GO:0006424">
    <property type="term" value="P:glutamyl-tRNA aminoacylation"/>
    <property type="evidence" value="ECO:0000318"/>
    <property type="project" value="GO_Central"/>
</dbReference>
<dbReference type="InterPro" id="IPR000924">
    <property type="entry name" value="Glu/Gln-tRNA-synth"/>
</dbReference>
<dbReference type="CDD" id="cd00808">
    <property type="entry name" value="GluRS_core"/>
    <property type="match status" value="1"/>
</dbReference>
<evidence type="ECO:0000256" key="6">
    <source>
        <dbReference type="ARBA" id="ARBA00022840"/>
    </source>
</evidence>
<keyword evidence="6 17" id="KW-0067">ATP-binding</keyword>
<comment type="catalytic activity">
    <reaction evidence="16">
        <text>tRNA(Gln) + L-glutamate + ATP = L-glutamyl-tRNA(Gln) + AMP + diphosphate</text>
        <dbReference type="Rhea" id="RHEA:64612"/>
        <dbReference type="Rhea" id="RHEA-COMP:9662"/>
        <dbReference type="Rhea" id="RHEA-COMP:9684"/>
        <dbReference type="ChEBI" id="CHEBI:29985"/>
        <dbReference type="ChEBI" id="CHEBI:30616"/>
        <dbReference type="ChEBI" id="CHEBI:33019"/>
        <dbReference type="ChEBI" id="CHEBI:78442"/>
        <dbReference type="ChEBI" id="CHEBI:78520"/>
        <dbReference type="ChEBI" id="CHEBI:456215"/>
    </reaction>
    <physiologicalReaction direction="left-to-right" evidence="16">
        <dbReference type="Rhea" id="RHEA:64613"/>
    </physiologicalReaction>
</comment>
<dbReference type="Pfam" id="PF19269">
    <property type="entry name" value="Anticodon_2"/>
    <property type="match status" value="1"/>
</dbReference>
<dbReference type="GO" id="GO:0005524">
    <property type="term" value="F:ATP binding"/>
    <property type="evidence" value="ECO:0007669"/>
    <property type="project" value="UniProtKB-KW"/>
</dbReference>
<evidence type="ECO:0000256" key="1">
    <source>
        <dbReference type="ARBA" id="ARBA00004173"/>
    </source>
</evidence>
<dbReference type="OMA" id="QAPRYDN"/>
<evidence type="ECO:0000256" key="17">
    <source>
        <dbReference type="RuleBase" id="RU363037"/>
    </source>
</evidence>
<dbReference type="NCBIfam" id="TIGR00464">
    <property type="entry name" value="gltX_bact"/>
    <property type="match status" value="1"/>
</dbReference>
<dbReference type="PANTHER" id="PTHR43311">
    <property type="entry name" value="GLUTAMATE--TRNA LIGASE"/>
    <property type="match status" value="1"/>
</dbReference>
<evidence type="ECO:0000256" key="16">
    <source>
        <dbReference type="ARBA" id="ARBA00047689"/>
    </source>
</evidence>
<dbReference type="InterPro" id="IPR033910">
    <property type="entry name" value="GluRS_core"/>
</dbReference>
<proteinExistence type="inferred from homology"/>
<dbReference type="InterPro" id="IPR020751">
    <property type="entry name" value="aa-tRNA-synth_I_codon-bd_sub2"/>
</dbReference>
<dbReference type="EMBL" id="GG666520">
    <property type="protein sequence ID" value="EEN59545.1"/>
    <property type="molecule type" value="Genomic_DNA"/>
</dbReference>
<reference evidence="20" key="1">
    <citation type="journal article" date="2008" name="Nature">
        <title>The amphioxus genome and the evolution of the chordate karyotype.</title>
        <authorList>
            <consortium name="US DOE Joint Genome Institute (JGI-PGF)"/>
            <person name="Putnam N.H."/>
            <person name="Butts T."/>
            <person name="Ferrier D.E.K."/>
            <person name="Furlong R.F."/>
            <person name="Hellsten U."/>
            <person name="Kawashima T."/>
            <person name="Robinson-Rechavi M."/>
            <person name="Shoguchi E."/>
            <person name="Terry A."/>
            <person name="Yu J.-K."/>
            <person name="Benito-Gutierrez E.L."/>
            <person name="Dubchak I."/>
            <person name="Garcia-Fernandez J."/>
            <person name="Gibson-Brown J.J."/>
            <person name="Grigoriev I.V."/>
            <person name="Horton A.C."/>
            <person name="de Jong P.J."/>
            <person name="Jurka J."/>
            <person name="Kapitonov V.V."/>
            <person name="Kohara Y."/>
            <person name="Kuroki Y."/>
            <person name="Lindquist E."/>
            <person name="Lucas S."/>
            <person name="Osoegawa K."/>
            <person name="Pennacchio L.A."/>
            <person name="Salamov A.A."/>
            <person name="Satou Y."/>
            <person name="Sauka-Spengler T."/>
            <person name="Schmutz J."/>
            <person name="Shin-I T."/>
            <person name="Toyoda A."/>
            <person name="Bronner-Fraser M."/>
            <person name="Fujiyama A."/>
            <person name="Holland L.Z."/>
            <person name="Holland P.W.H."/>
            <person name="Satoh N."/>
            <person name="Rokhsar D.S."/>
        </authorList>
    </citation>
    <scope>NUCLEOTIDE SEQUENCE [LARGE SCALE GENOMIC DNA]</scope>
    <source>
        <strain evidence="20">S238N-H82</strain>
        <tissue evidence="20">Testes</tissue>
    </source>
</reference>
<dbReference type="InterPro" id="IPR004527">
    <property type="entry name" value="Glu-tRNA-ligase_bac/mito"/>
</dbReference>